<organism evidence="4 5">
    <name type="scientific">Branchiostoma floridae</name>
    <name type="common">Florida lancelet</name>
    <name type="synonym">Amphioxus</name>
    <dbReference type="NCBI Taxonomy" id="7739"/>
    <lineage>
        <taxon>Eukaryota</taxon>
        <taxon>Metazoa</taxon>
        <taxon>Chordata</taxon>
        <taxon>Cephalochordata</taxon>
        <taxon>Leptocardii</taxon>
        <taxon>Amphioxiformes</taxon>
        <taxon>Branchiostomatidae</taxon>
        <taxon>Branchiostoma</taxon>
    </lineage>
</organism>
<feature type="region of interest" description="Disordered" evidence="2">
    <location>
        <begin position="1"/>
        <end position="22"/>
    </location>
</feature>
<dbReference type="InterPro" id="IPR023796">
    <property type="entry name" value="Serpin_dom"/>
</dbReference>
<dbReference type="PANTHER" id="PTHR11461">
    <property type="entry name" value="SERINE PROTEASE INHIBITOR, SERPIN"/>
    <property type="match status" value="1"/>
</dbReference>
<dbReference type="CDD" id="cd19590">
    <property type="entry name" value="serpin_thermopin-like"/>
    <property type="match status" value="1"/>
</dbReference>
<dbReference type="PROSITE" id="PS00284">
    <property type="entry name" value="SERPIN"/>
    <property type="match status" value="1"/>
</dbReference>
<evidence type="ECO:0000313" key="4">
    <source>
        <dbReference type="Proteomes" id="UP000001554"/>
    </source>
</evidence>
<feature type="domain" description="Serpin" evidence="3">
    <location>
        <begin position="86"/>
        <end position="429"/>
    </location>
</feature>
<dbReference type="InterPro" id="IPR042185">
    <property type="entry name" value="Serpin_sf_2"/>
</dbReference>
<reference evidence="5" key="2">
    <citation type="submission" date="2025-08" db="UniProtKB">
        <authorList>
            <consortium name="RefSeq"/>
        </authorList>
    </citation>
    <scope>IDENTIFICATION</scope>
    <source>
        <strain evidence="5">S238N-H82</strain>
        <tissue evidence="5">Testes</tissue>
    </source>
</reference>
<dbReference type="Gene3D" id="2.30.39.10">
    <property type="entry name" value="Alpha-1-antitrypsin, domain 1"/>
    <property type="match status" value="1"/>
</dbReference>
<dbReference type="InterPro" id="IPR023795">
    <property type="entry name" value="Serpin_CS"/>
</dbReference>
<gene>
    <name evidence="5" type="primary">LOC118421880</name>
</gene>
<keyword evidence="4" id="KW-1185">Reference proteome</keyword>
<dbReference type="OMA" id="FTIDIEY"/>
<sequence>MGGKKKIKNRRKPPARLRGREKTVSASTDCGWRTLNCVKDLIKEHYRKVYTTLETLCISVCAGVTTSWEAKSSLSSLVEANSAFALGLFRRLCDSTDGNIVFSPLSISAAMAMTYIGARGNTRYQMERILRFHYFQNEDDLHSTFSAIEDVISTSGREADYTFVQANRLFGQAGMSFRHDFLMDSSRHYHSSLATVEFSDEEMARLAINSWVAGRTGGKVKGVIPQGLLKPLTKLVLVNAVYFAGKWRTEFDPQLINMADFFIGPERAVKVPIMQLSGEFNVTEDPSLDCAVVELPYSGNEIVMDIVLPNQRNGLERLQGQLTRRVLNRIFRRYLPLEGSVLLPKFHLTEEFSLKAQLTGMGMDESVLGGTAPTCRVSEEGTDGAAAPAAAITDRSRRGFEFRADHPFLFLIRDKRTGSVLFLGRLVDPRN</sequence>
<evidence type="ECO:0000256" key="2">
    <source>
        <dbReference type="SAM" id="MobiDB-lite"/>
    </source>
</evidence>
<dbReference type="GO" id="GO:0005615">
    <property type="term" value="C:extracellular space"/>
    <property type="evidence" value="ECO:0000318"/>
    <property type="project" value="GO_Central"/>
</dbReference>
<evidence type="ECO:0000313" key="5">
    <source>
        <dbReference type="RefSeq" id="XP_035685278.1"/>
    </source>
</evidence>
<dbReference type="SUPFAM" id="SSF56574">
    <property type="entry name" value="Serpins"/>
    <property type="match status" value="1"/>
</dbReference>
<dbReference type="GeneID" id="118421880"/>
<dbReference type="InterPro" id="IPR042178">
    <property type="entry name" value="Serpin_sf_1"/>
</dbReference>
<dbReference type="PANTHER" id="PTHR11461:SF342">
    <property type="entry name" value="SERINE PROTEASE INHIBITOR 28DC"/>
    <property type="match status" value="1"/>
</dbReference>
<name>A0A9J7LN63_BRAFL</name>
<protein>
    <submittedName>
        <fullName evidence="5">Leukocyte elastase inhibitor-like</fullName>
    </submittedName>
</protein>
<dbReference type="InterPro" id="IPR036186">
    <property type="entry name" value="Serpin_sf"/>
</dbReference>
<reference evidence="4" key="1">
    <citation type="journal article" date="2020" name="Nat. Ecol. Evol.">
        <title>Deeply conserved synteny resolves early events in vertebrate evolution.</title>
        <authorList>
            <person name="Simakov O."/>
            <person name="Marletaz F."/>
            <person name="Yue J.X."/>
            <person name="O'Connell B."/>
            <person name="Jenkins J."/>
            <person name="Brandt A."/>
            <person name="Calef R."/>
            <person name="Tung C.H."/>
            <person name="Huang T.K."/>
            <person name="Schmutz J."/>
            <person name="Satoh N."/>
            <person name="Yu J.K."/>
            <person name="Putnam N.H."/>
            <person name="Green R.E."/>
            <person name="Rokhsar D.S."/>
        </authorList>
    </citation>
    <scope>NUCLEOTIDE SEQUENCE [LARGE SCALE GENOMIC DNA]</scope>
    <source>
        <strain evidence="4">S238N-H82</strain>
    </source>
</reference>
<accession>A0A9J7LN63</accession>
<feature type="compositionally biased region" description="Basic residues" evidence="2">
    <location>
        <begin position="1"/>
        <end position="17"/>
    </location>
</feature>
<dbReference type="Proteomes" id="UP000001554">
    <property type="component" value="Chromosome 8"/>
</dbReference>
<dbReference type="RefSeq" id="XP_035685278.1">
    <property type="nucleotide sequence ID" value="XM_035829385.1"/>
</dbReference>
<comment type="similarity">
    <text evidence="1">Belongs to the serpin family.</text>
</comment>
<dbReference type="GO" id="GO:0004867">
    <property type="term" value="F:serine-type endopeptidase inhibitor activity"/>
    <property type="evidence" value="ECO:0007669"/>
    <property type="project" value="InterPro"/>
</dbReference>
<dbReference type="InterPro" id="IPR000215">
    <property type="entry name" value="Serpin_fam"/>
</dbReference>
<dbReference type="AlphaFoldDB" id="A0A9J7LN63"/>
<evidence type="ECO:0000256" key="1">
    <source>
        <dbReference type="RuleBase" id="RU000411"/>
    </source>
</evidence>
<dbReference type="SMART" id="SM00093">
    <property type="entry name" value="SERPIN"/>
    <property type="match status" value="1"/>
</dbReference>
<dbReference type="Pfam" id="PF00079">
    <property type="entry name" value="Serpin"/>
    <property type="match status" value="1"/>
</dbReference>
<dbReference type="OrthoDB" id="47207at2759"/>
<evidence type="ECO:0000259" key="3">
    <source>
        <dbReference type="SMART" id="SM00093"/>
    </source>
</evidence>
<proteinExistence type="inferred from homology"/>
<dbReference type="Gene3D" id="3.30.497.10">
    <property type="entry name" value="Antithrombin, subunit I, domain 2"/>
    <property type="match status" value="1"/>
</dbReference>
<dbReference type="KEGG" id="bfo:118421880"/>